<dbReference type="CTD" id="7916"/>
<feature type="compositionally biased region" description="Low complexity" evidence="2">
    <location>
        <begin position="693"/>
        <end position="714"/>
    </location>
</feature>
<dbReference type="GeneID" id="113424942"/>
<dbReference type="InterPro" id="IPR033184">
    <property type="entry name" value="PRRC2"/>
</dbReference>
<evidence type="ECO:0000313" key="5">
    <source>
        <dbReference type="RefSeq" id="XP_026542667.1"/>
    </source>
</evidence>
<dbReference type="Proteomes" id="UP000504612">
    <property type="component" value="Unplaced"/>
</dbReference>
<feature type="compositionally biased region" description="Low complexity" evidence="2">
    <location>
        <begin position="1928"/>
        <end position="1940"/>
    </location>
</feature>
<feature type="compositionally biased region" description="Polar residues" evidence="2">
    <location>
        <begin position="356"/>
        <end position="366"/>
    </location>
</feature>
<feature type="region of interest" description="Disordered" evidence="2">
    <location>
        <begin position="750"/>
        <end position="1610"/>
    </location>
</feature>
<feature type="compositionally biased region" description="Basic and acidic residues" evidence="2">
    <location>
        <begin position="178"/>
        <end position="189"/>
    </location>
</feature>
<organism evidence="4 6">
    <name type="scientific">Notechis scutatus</name>
    <name type="common">mainland tiger snake</name>
    <dbReference type="NCBI Taxonomy" id="8663"/>
    <lineage>
        <taxon>Eukaryota</taxon>
        <taxon>Metazoa</taxon>
        <taxon>Chordata</taxon>
        <taxon>Craniata</taxon>
        <taxon>Vertebrata</taxon>
        <taxon>Euteleostomi</taxon>
        <taxon>Lepidosauria</taxon>
        <taxon>Squamata</taxon>
        <taxon>Bifurcata</taxon>
        <taxon>Unidentata</taxon>
        <taxon>Episquamata</taxon>
        <taxon>Toxicofera</taxon>
        <taxon>Serpentes</taxon>
        <taxon>Colubroidea</taxon>
        <taxon>Elapidae</taxon>
        <taxon>Hydrophiinae</taxon>
        <taxon>Notechis</taxon>
    </lineage>
</organism>
<feature type="region of interest" description="Disordered" evidence="2">
    <location>
        <begin position="1914"/>
        <end position="1940"/>
    </location>
</feature>
<feature type="compositionally biased region" description="Low complexity" evidence="2">
    <location>
        <begin position="1074"/>
        <end position="1083"/>
    </location>
</feature>
<evidence type="ECO:0000313" key="4">
    <source>
        <dbReference type="Proteomes" id="UP000504612"/>
    </source>
</evidence>
<feature type="compositionally biased region" description="Basic and acidic residues" evidence="2">
    <location>
        <begin position="1194"/>
        <end position="1212"/>
    </location>
</feature>
<feature type="compositionally biased region" description="Basic and acidic residues" evidence="2">
    <location>
        <begin position="1016"/>
        <end position="1037"/>
    </location>
</feature>
<feature type="compositionally biased region" description="Pro residues" evidence="2">
    <location>
        <begin position="123"/>
        <end position="132"/>
    </location>
</feature>
<feature type="compositionally biased region" description="Low complexity" evidence="2">
    <location>
        <begin position="1117"/>
        <end position="1127"/>
    </location>
</feature>
<proteinExistence type="predicted"/>
<accession>A0A6J1VQ13</accession>
<sequence length="2313" mass="249912">MSDRLGQTAKGKDGKKYSSLNLFDTYKGKSLEIQKPTVTPRHGLQSLGKVAIARRMPPPANLPSLKAENKGNDPNVSLVPKDGTGWASKQEQPDPKSTDASTTQPPESQSPPATQTSASNQPKRPPTAPENPPTVASGVKSWAQASVTHGAQGDGGKGSSLLSRFSREEFPTLQAAGDQDKAGKEKDTTDASYGPGPNLRPQNATSWRDGGGRGTDGELVPEDGRAGVSMQPSIPPQFPPYRGMMPPFMYPPYLPFPPPYGPQGPYRYPTAEAQRFQRLPGPRPAQPQLRTSEPVSRPPVLKQDDLKEFDELDQENDDGWAGAHEEVDYTEKLKFSDEEDGKESDEDITETRNDETSGPESQSSGTETKKAGTPKEEQSLVKTAWTENTRPPEGAKDVPPPSPAIRPPPPPPPPPPNRGNWGQPNDFPDRSLRPLPPEDEDEAWRQRRKQSSSEISAAVERARRRREEEERRMQEERRAACAEKLKRLDEKFGAPDKRLKPEPPKEPPAPPPPPTPVPPNPLAAPGSPEEKKEELVLANKPPNAAASVSGGSVSGNSSNGSSLDSTTLVAEPPLPPPPPPKEVPEVREEPPALPGPVLPAVPISAKVEPKGEMVLPTRQPIPAQTLGYSKYQKSLPPRFQRQQQEQLLKQQQQWQQQQQQQQSQVQPPLSSSTQQQAAGVPLAPLGPSGNVHPQAGPPGQQQPSAPPQAQQAPPKGIYPGSIGRPPPMPQINFDPRWMMIPPYMDPRMMQGRPPMDFYPPGVHPSGLLPRERSDSGGSNSEQFDRHPPILRERGTPPVDPKLAWPGDVFTNAPSSVDSRPPTVSLRQQEEEEKGLRSETPPVRLRDAVTPQPYMGNYQGFSENGNPAPLHRFPMDEPPRPGGPWQASMPLAAPAEVNRNGRPEPQIQTSRKSEEEPQLLHRDLPEEVKSVEPLVIRPVVAKKPPSEQPKEEIPVKEEIIRRVEKPPRQQHEFHKQPRRESKTETRWGPRPGSSRKIEDLSGDKIPRRAGPIKKPPPPKEIKDEADDVRAGGKAKESGEAVSSKPELPKEPPKPGKENKSKPVVNGGTVMPPKEQQQQHQQHQQGNLSPSRRRREGPYERGGYAGRGRARGRGEYFARGRGFRGAYSGRGRGGRGRSREFRSYREPFYRLDDGPGKTTGPGSNFRPRNTSETRSEGSEYEEIPKRRRQRGSETGSETHESASDVAHSDKEMTKEPAPSQRNRGPPVTHTGAPPSQHPGLPRFADKMPPRLSDPGARSGRVFTPRGVPSRRGRGGGRAPPGGWSPPSKPQPNKKPEKQQEAVLESSVKEKAPPGPPPVAPEDTGGFQGPPKQPPLGPNSDRGFDRPPRRRRHGRSQQQDKPPRFRRLKQERENAARLNGEQRVVGQPFSPAPSVPVPEESTARRVAGTKSPDLSNQNSDQANEEWETASESSDFTERRGGGEKEPAPGGPPPTAFLKGGCSGVPSVGGRPSNNELSLAQKKEMSKRSFSSQRPGMDRQNRRSNPGSGGGGKAGRGGSSGGRSGGDKRSWPSPKNRSRNTDDHSPGLSLPPAPTTSTVYRLDRVIHSDPAGIQQALAELGSRHTKPSSPGPAQPSFLGSGSGNASGLPLGCFENRSGSTTDSCFLDKNQLLRSGSAPLKESGAVSGFGAKRRERPRKQDLLQQEPLSFPSGPSFAPSKEETPGEPLTRSVPVSEGLAPQIWNRLNSNSSRKSYRPASVEPWIDPLNAFEEVASTEMSLSDSGVDLSSDSQVSSATCSQRSSPDGGLKATPDAATKRGGALGKSKDDPLATDPEATDAKEQRRRPPPTRDSTLLKDKKVSSSPEPPPRDHPPPGAIGTERSQRAEKAKESTEGLGVLKPEQGPQLDSPGACPPIQFGASDKDADLRFIVNEVPKAGEELHQALTEGLASAPREWELLPPAPPGHRASPEMPPSRSFEPRSFPGAPAAAAASSCLHSFPADAPMFSGERGQGPRLYPELFYGNQVPNAQLESQLHSASGGNNYRTNAPSVHSYRSQHLYLQPSPAPASPAQTAAGTVLPSSALLSGMALKGQYVEIAALQAADLPKLPATGLLYQAPPPSFIYSSAFCGSQLAPEQALLQVRQELASPSEFYPATLGQGSQSNFLTATGPAQQVRVLLPVVEPPQLPPVVNFGSLQQAPPAASAPPQPPPPPPPMPLVPVAAQALRAPGQLAGRLVSPAIRAFPPGGVGRNELHALEMKPMPDYRKLNGLGSVGARPPSGNRPFSGGFSARLKSPGSGYGGLFRAQRFEVYQQSDVLRWNPRCWERAPQPRDGAPARRLETDTRSHADKQDPNLSGHH</sequence>
<feature type="compositionally biased region" description="Basic and acidic residues" evidence="2">
    <location>
        <begin position="994"/>
        <end position="1005"/>
    </location>
</feature>
<feature type="compositionally biased region" description="Polar residues" evidence="2">
    <location>
        <begin position="1409"/>
        <end position="1418"/>
    </location>
</feature>
<gene>
    <name evidence="5 6" type="primary">PRRC2A</name>
</gene>
<feature type="compositionally biased region" description="Acidic residues" evidence="2">
    <location>
        <begin position="337"/>
        <end position="348"/>
    </location>
</feature>
<feature type="region of interest" description="Disordered" evidence="2">
    <location>
        <begin position="1629"/>
        <end position="1718"/>
    </location>
</feature>
<feature type="compositionally biased region" description="Basic and acidic residues" evidence="2">
    <location>
        <begin position="465"/>
        <end position="505"/>
    </location>
</feature>
<dbReference type="RefSeq" id="XP_026542668.1">
    <property type="nucleotide sequence ID" value="XM_026686883.1"/>
</dbReference>
<feature type="compositionally biased region" description="Basic and acidic residues" evidence="2">
    <location>
        <begin position="1135"/>
        <end position="1153"/>
    </location>
</feature>
<feature type="compositionally biased region" description="Pro residues" evidence="2">
    <location>
        <begin position="398"/>
        <end position="417"/>
    </location>
</feature>
<feature type="compositionally biased region" description="Low complexity" evidence="2">
    <location>
        <begin position="635"/>
        <end position="676"/>
    </location>
</feature>
<feature type="compositionally biased region" description="Basic and acidic residues" evidence="2">
    <location>
        <begin position="943"/>
        <end position="986"/>
    </location>
</feature>
<dbReference type="InterPro" id="IPR009738">
    <property type="entry name" value="BAT2_N"/>
</dbReference>
<feature type="compositionally biased region" description="Basic and acidic residues" evidence="2">
    <location>
        <begin position="1836"/>
        <end position="1847"/>
    </location>
</feature>
<feature type="compositionally biased region" description="Basic and acidic residues" evidence="2">
    <location>
        <begin position="367"/>
        <end position="379"/>
    </location>
</feature>
<feature type="compositionally biased region" description="Gly residues" evidence="2">
    <location>
        <begin position="1503"/>
        <end position="1520"/>
    </location>
</feature>
<dbReference type="GO" id="GO:0030154">
    <property type="term" value="P:cell differentiation"/>
    <property type="evidence" value="ECO:0007669"/>
    <property type="project" value="TreeGrafter"/>
</dbReference>
<feature type="region of interest" description="Disordered" evidence="2">
    <location>
        <begin position="1"/>
        <end position="735"/>
    </location>
</feature>
<evidence type="ECO:0000256" key="2">
    <source>
        <dbReference type="SAM" id="MobiDB-lite"/>
    </source>
</evidence>
<evidence type="ECO:0000256" key="1">
    <source>
        <dbReference type="ARBA" id="ARBA00022553"/>
    </source>
</evidence>
<feature type="compositionally biased region" description="Pro residues" evidence="2">
    <location>
        <begin position="2157"/>
        <end position="2172"/>
    </location>
</feature>
<feature type="compositionally biased region" description="Basic and acidic residues" evidence="2">
    <location>
        <begin position="2278"/>
        <end position="2306"/>
    </location>
</feature>
<reference evidence="5 6" key="1">
    <citation type="submission" date="2025-04" db="UniProtKB">
        <authorList>
            <consortium name="RefSeq"/>
        </authorList>
    </citation>
    <scope>IDENTIFICATION</scope>
</reference>
<feature type="compositionally biased region" description="Acidic residues" evidence="2">
    <location>
        <begin position="307"/>
        <end position="318"/>
    </location>
</feature>
<dbReference type="PANTHER" id="PTHR14038">
    <property type="entry name" value="BAT2 HLA-B-ASSOCIATED TRANSCRIPT 2"/>
    <property type="match status" value="1"/>
</dbReference>
<evidence type="ECO:0000313" key="6">
    <source>
        <dbReference type="RefSeq" id="XP_026542668.1"/>
    </source>
</evidence>
<feature type="compositionally biased region" description="Low complexity" evidence="2">
    <location>
        <begin position="100"/>
        <end position="117"/>
    </location>
</feature>
<feature type="compositionally biased region" description="Pro residues" evidence="2">
    <location>
        <begin position="506"/>
        <end position="522"/>
    </location>
</feature>
<feature type="compositionally biased region" description="Basic and acidic residues" evidence="2">
    <location>
        <begin position="910"/>
        <end position="929"/>
    </location>
</feature>
<feature type="compositionally biased region" description="Pro residues" evidence="2">
    <location>
        <begin position="248"/>
        <end position="262"/>
    </location>
</feature>
<feature type="compositionally biased region" description="Basic and acidic residues" evidence="2">
    <location>
        <begin position="323"/>
        <end position="336"/>
    </location>
</feature>
<keyword evidence="4" id="KW-1185">Reference proteome</keyword>
<evidence type="ECO:0000259" key="3">
    <source>
        <dbReference type="Pfam" id="PF07001"/>
    </source>
</evidence>
<keyword evidence="1" id="KW-0597">Phosphoprotein</keyword>
<feature type="compositionally biased region" description="Low complexity" evidence="2">
    <location>
        <begin position="1734"/>
        <end position="1750"/>
    </location>
</feature>
<feature type="region of interest" description="Disordered" evidence="2">
    <location>
        <begin position="2276"/>
        <end position="2313"/>
    </location>
</feature>
<dbReference type="PANTHER" id="PTHR14038:SF5">
    <property type="entry name" value="PROTEIN PRRC2A"/>
    <property type="match status" value="1"/>
</dbReference>
<feature type="region of interest" description="Disordered" evidence="2">
    <location>
        <begin position="2146"/>
        <end position="2172"/>
    </location>
</feature>
<dbReference type="KEGG" id="nss:113424942"/>
<dbReference type="Pfam" id="PF07001">
    <property type="entry name" value="BAT2_N"/>
    <property type="match status" value="1"/>
</dbReference>
<dbReference type="RefSeq" id="XP_026542667.1">
    <property type="nucleotide sequence ID" value="XM_026686882.1"/>
</dbReference>
<feature type="compositionally biased region" description="Low complexity" evidence="2">
    <location>
        <begin position="2146"/>
        <end position="2156"/>
    </location>
</feature>
<protein>
    <submittedName>
        <fullName evidence="5 6">Protein PRRC2A isoform X1</fullName>
    </submittedName>
</protein>
<feature type="region of interest" description="Disordered" evidence="2">
    <location>
        <begin position="1730"/>
        <end position="1875"/>
    </location>
</feature>
<feature type="compositionally biased region" description="Pro residues" evidence="2">
    <location>
        <begin position="572"/>
        <end position="581"/>
    </location>
</feature>
<feature type="domain" description="BAT2 N-terminal" evidence="3">
    <location>
        <begin position="1"/>
        <end position="188"/>
    </location>
</feature>
<feature type="compositionally biased region" description="Low complexity" evidence="2">
    <location>
        <begin position="543"/>
        <end position="562"/>
    </location>
</feature>
<feature type="compositionally biased region" description="Basic and acidic residues" evidence="2">
    <location>
        <begin position="1045"/>
        <end position="1059"/>
    </location>
</feature>
<feature type="compositionally biased region" description="Basic and acidic residues" evidence="2">
    <location>
        <begin position="782"/>
        <end position="794"/>
    </location>
</feature>
<name>A0A6J1VQ13_9SAUR</name>
<feature type="compositionally biased region" description="Basic and acidic residues" evidence="2">
    <location>
        <begin position="1432"/>
        <end position="1443"/>
    </location>
</feature>